<evidence type="ECO:0000259" key="9">
    <source>
        <dbReference type="PROSITE" id="PS51360"/>
    </source>
</evidence>
<evidence type="ECO:0000256" key="6">
    <source>
        <dbReference type="SAM" id="MobiDB-lite"/>
    </source>
</evidence>
<dbReference type="InterPro" id="IPR001965">
    <property type="entry name" value="Znf_PHD"/>
</dbReference>
<dbReference type="GO" id="GO:0008270">
    <property type="term" value="F:zinc ion binding"/>
    <property type="evidence" value="ECO:0007669"/>
    <property type="project" value="UniProtKB-KW"/>
</dbReference>
<dbReference type="Gene3D" id="3.90.70.200">
    <property type="entry name" value="Plus-3 domain"/>
    <property type="match status" value="1"/>
</dbReference>
<dbReference type="Pfam" id="PF02213">
    <property type="entry name" value="GYF"/>
    <property type="match status" value="1"/>
</dbReference>
<dbReference type="SUPFAM" id="SSF159042">
    <property type="entry name" value="Plus3-like"/>
    <property type="match status" value="1"/>
</dbReference>
<feature type="domain" description="Plus3" evidence="9">
    <location>
        <begin position="342"/>
        <end position="475"/>
    </location>
</feature>
<feature type="region of interest" description="Disordered" evidence="6">
    <location>
        <begin position="834"/>
        <end position="866"/>
    </location>
</feature>
<dbReference type="PROSITE" id="PS51360">
    <property type="entry name" value="PLUS3"/>
    <property type="match status" value="1"/>
</dbReference>
<dbReference type="PANTHER" id="PTHR46695">
    <property type="entry name" value="ZINC FINGER CCCH DOMAIN-CONTAINING PROTEIN 44-RELATED"/>
    <property type="match status" value="1"/>
</dbReference>
<dbReference type="Pfam" id="PF25980">
    <property type="entry name" value="NERD_plant"/>
    <property type="match status" value="1"/>
</dbReference>
<feature type="domain" description="GYF" evidence="8">
    <location>
        <begin position="654"/>
        <end position="708"/>
    </location>
</feature>
<evidence type="ECO:0000256" key="2">
    <source>
        <dbReference type="ARBA" id="ARBA00022771"/>
    </source>
</evidence>
<sequence length="1332" mass="148113">MSRLLRIVWGKESVVGHREVNRKSPSLLRNRKDEEDVCFICFDGGSLVLCDRRGCPKAYHPACIKRDEAFFRSKAKWSCGWHICSCCRKASHYMCYTCTYSLCKGCTKDADYLCVRGNMGFCGTCMRTIMLIENCTQGDKEMCQVDFDDKSSWEYLFKVYWIYLKGKLSLTLDEMARAKNPWKGAASCQSKYYGELYHGKDEKSSGLENSYVNSKANNAKRRQTKKLPEILNKKDSPSMKYSGGGREMSMCKSTEWATKELLDFVAHMRNGDTSVLPQFDVQKIPLKKILIRVVVLDDVASQVEASRNYNRNQLMMNIDKRRKTSKKADVKGMQNILDSYAAIDAHNINMIYLRRNLMKHLIEDAKKFHEKVVDSVVRIRISGADPKQDIYRLVQVVGTSKVTEPYKVGERTTNVMLEVMNLDKKEIISIDGISNQEFTEDECRHLRQCILCGLSKRLTVGEIQEKAMTLQALRVNDLLEAEILRLNHLRDRASEKGHRKEYPFSLLQIRLCSPFLQCTKLLILSDKYFDFVLITYSHAYIYRANQRRLHEIPEVHSDISMDPNYESDECAQKSDEKRQDDNIRSQNVGRASKEGHPISPGIGADDPNACGSRVQDILAIIEQSGDKKSAADVASDISVLPSSMELSLDDFESDKVWHYQDPTGKIQGPFATWHLRKWNTSGHFPPDLKIWRINEKRDDSVLLTDVLSGNSCKKLSLLCNNQLASLGVEVRYNSWDGGNGRLNDICMNSKSMEGRWNQKHDDPNIHCNGHDESVRSNGWNSYSSGWISPADINSKMGHSGIFEKSEDLSKCEISTHDKPQVCHSLSSTAFAGESHQTLSDQVTEHHGTQRNCDDDNGERNGSSTCLGSNSAFVSETKGSQQQKFVLLDLPSSTPVSSLNCWDYTSAFVSETTKSQQNQEIDLEELPRPTPKLSNAKLEGQVPENKQYVTSDIAVQDAGPSWSTVSSLVADGPQIPEVAVEWRGYSPTSAKPSVKKWDPGLVSASSQKPTETVGGHVDNPTSITGQPTHSSPSHPSCNPSTWQAITSEPNEFSSLADESVSDLLAEVEAMESLGGLESPTSNKYCGEEFTAGSKNDFSSTDGLNPVPDPSKSDALSSTGDIQLHSQSTVKDESQVACKEDILHHQRMSGSHCSTSVEAKVNTKNRNVSGNKGHASSEIPPTVPSNATWDMTATDSTGRLESGSPSTSWGGTKGNENFGWGGLDQGSSNIGCGVDRGTMHENGGINSCTSIENPGMWGNQTRYSSDRFSPPRDRSSHGRDSGFGRGRPVWNRQPLFGNGGGSFRPPPPPKGQRICKFHERGCCKKGASCSYLHL</sequence>
<dbReference type="SUPFAM" id="SSF55277">
    <property type="entry name" value="GYF domain"/>
    <property type="match status" value="1"/>
</dbReference>
<feature type="compositionally biased region" description="Basic and acidic residues" evidence="6">
    <location>
        <begin position="570"/>
        <end position="583"/>
    </location>
</feature>
<dbReference type="SUPFAM" id="SSF90229">
    <property type="entry name" value="CCCH zinc finger"/>
    <property type="match status" value="1"/>
</dbReference>
<dbReference type="InterPro" id="IPR058668">
    <property type="entry name" value="NERD_dom"/>
</dbReference>
<keyword evidence="11" id="KW-1185">Reference proteome</keyword>
<dbReference type="InterPro" id="IPR003169">
    <property type="entry name" value="GYF"/>
</dbReference>
<feature type="compositionally biased region" description="Low complexity" evidence="6">
    <location>
        <begin position="1026"/>
        <end position="1040"/>
    </location>
</feature>
<keyword evidence="2 5" id="KW-0863">Zinc-finger</keyword>
<dbReference type="PROSITE" id="PS01359">
    <property type="entry name" value="ZF_PHD_1"/>
    <property type="match status" value="1"/>
</dbReference>
<evidence type="ECO:0000259" key="8">
    <source>
        <dbReference type="PROSITE" id="PS50829"/>
    </source>
</evidence>
<dbReference type="InterPro" id="IPR036855">
    <property type="entry name" value="Znf_CCCH_sf"/>
</dbReference>
<accession>A0AAD7P6M7</accession>
<feature type="region of interest" description="Disordered" evidence="6">
    <location>
        <begin position="988"/>
        <end position="1043"/>
    </location>
</feature>
<dbReference type="InterPro" id="IPR019786">
    <property type="entry name" value="Zinc_finger_PHD-type_CS"/>
</dbReference>
<proteinExistence type="predicted"/>
<keyword evidence="3 5" id="KW-0862">Zinc</keyword>
<feature type="compositionally biased region" description="Basic and acidic residues" evidence="6">
    <location>
        <begin position="1267"/>
        <end position="1280"/>
    </location>
</feature>
<dbReference type="Gene3D" id="3.30.40.10">
    <property type="entry name" value="Zinc/RING finger domain, C3HC4 (zinc finger)"/>
    <property type="match status" value="1"/>
</dbReference>
<feature type="compositionally biased region" description="Polar residues" evidence="6">
    <location>
        <begin position="1182"/>
        <end position="1208"/>
    </location>
</feature>
<dbReference type="InterPro" id="IPR004343">
    <property type="entry name" value="Plus-3_dom"/>
</dbReference>
<feature type="region of interest" description="Disordered" evidence="6">
    <location>
        <begin position="1092"/>
        <end position="1117"/>
    </location>
</feature>
<evidence type="ECO:0000313" key="10">
    <source>
        <dbReference type="EMBL" id="KAJ7944203.1"/>
    </source>
</evidence>
<dbReference type="InterPro" id="IPR000571">
    <property type="entry name" value="Znf_CCCH"/>
</dbReference>
<dbReference type="SMART" id="SM00249">
    <property type="entry name" value="PHD"/>
    <property type="match status" value="1"/>
</dbReference>
<reference evidence="10" key="1">
    <citation type="journal article" date="2023" name="Science">
        <title>Elucidation of the pathway for biosynthesis of saponin adjuvants from the soapbark tree.</title>
        <authorList>
            <person name="Reed J."/>
            <person name="Orme A."/>
            <person name="El-Demerdash A."/>
            <person name="Owen C."/>
            <person name="Martin L.B.B."/>
            <person name="Misra R.C."/>
            <person name="Kikuchi S."/>
            <person name="Rejzek M."/>
            <person name="Martin A.C."/>
            <person name="Harkess A."/>
            <person name="Leebens-Mack J."/>
            <person name="Louveau T."/>
            <person name="Stephenson M.J."/>
            <person name="Osbourn A."/>
        </authorList>
    </citation>
    <scope>NUCLEOTIDE SEQUENCE</scope>
    <source>
        <strain evidence="10">S10</strain>
    </source>
</reference>
<dbReference type="InterPro" id="IPR036128">
    <property type="entry name" value="Plus3-like_sf"/>
</dbReference>
<dbReference type="Gene3D" id="3.30.1490.40">
    <property type="match status" value="1"/>
</dbReference>
<dbReference type="SUPFAM" id="SSF57903">
    <property type="entry name" value="FYVE/PHD zinc finger"/>
    <property type="match status" value="1"/>
</dbReference>
<dbReference type="InterPro" id="IPR013083">
    <property type="entry name" value="Znf_RING/FYVE/PHD"/>
</dbReference>
<dbReference type="FunFam" id="3.30.40.10:FF:000303">
    <property type="entry name" value="Zinc finger CCCH domain-containing protein 19"/>
    <property type="match status" value="1"/>
</dbReference>
<dbReference type="InterPro" id="IPR011011">
    <property type="entry name" value="Znf_FYVE_PHD"/>
</dbReference>
<dbReference type="PANTHER" id="PTHR46695:SF4">
    <property type="entry name" value="ZINC FINGER CCCH DOMAIN-CONTAINING PROTEIN 44"/>
    <property type="match status" value="1"/>
</dbReference>
<comment type="caution">
    <text evidence="10">The sequence shown here is derived from an EMBL/GenBank/DDBJ whole genome shotgun (WGS) entry which is preliminary data.</text>
</comment>
<protein>
    <submittedName>
        <fullName evidence="10">Zinc finger CCCH domain-containing protein</fullName>
    </submittedName>
</protein>
<feature type="domain" description="C3H1-type" evidence="7">
    <location>
        <begin position="1307"/>
        <end position="1332"/>
    </location>
</feature>
<feature type="region of interest" description="Disordered" evidence="6">
    <location>
        <begin position="1245"/>
        <end position="1309"/>
    </location>
</feature>
<dbReference type="CDD" id="cd00072">
    <property type="entry name" value="GYF"/>
    <property type="match status" value="1"/>
</dbReference>
<evidence type="ECO:0000313" key="11">
    <source>
        <dbReference type="Proteomes" id="UP001163823"/>
    </source>
</evidence>
<dbReference type="EMBL" id="JARAOO010000014">
    <property type="protein sequence ID" value="KAJ7944203.1"/>
    <property type="molecule type" value="Genomic_DNA"/>
</dbReference>
<dbReference type="SMART" id="SM00444">
    <property type="entry name" value="GYF"/>
    <property type="match status" value="1"/>
</dbReference>
<dbReference type="Proteomes" id="UP001163823">
    <property type="component" value="Chromosome 14"/>
</dbReference>
<feature type="compositionally biased region" description="Basic and acidic residues" evidence="6">
    <location>
        <begin position="842"/>
        <end position="853"/>
    </location>
</feature>
<evidence type="ECO:0000256" key="4">
    <source>
        <dbReference type="ARBA" id="ARBA00023125"/>
    </source>
</evidence>
<organism evidence="10 11">
    <name type="scientific">Quillaja saponaria</name>
    <name type="common">Soap bark tree</name>
    <dbReference type="NCBI Taxonomy" id="32244"/>
    <lineage>
        <taxon>Eukaryota</taxon>
        <taxon>Viridiplantae</taxon>
        <taxon>Streptophyta</taxon>
        <taxon>Embryophyta</taxon>
        <taxon>Tracheophyta</taxon>
        <taxon>Spermatophyta</taxon>
        <taxon>Magnoliopsida</taxon>
        <taxon>eudicotyledons</taxon>
        <taxon>Gunneridae</taxon>
        <taxon>Pentapetalae</taxon>
        <taxon>rosids</taxon>
        <taxon>fabids</taxon>
        <taxon>Fabales</taxon>
        <taxon>Quillajaceae</taxon>
        <taxon>Quillaja</taxon>
    </lineage>
</organism>
<keyword evidence="4" id="KW-0238">DNA-binding</keyword>
<evidence type="ECO:0000256" key="3">
    <source>
        <dbReference type="ARBA" id="ARBA00022833"/>
    </source>
</evidence>
<evidence type="ECO:0000256" key="1">
    <source>
        <dbReference type="ARBA" id="ARBA00022723"/>
    </source>
</evidence>
<dbReference type="CDD" id="cd15568">
    <property type="entry name" value="PHD5_NSD"/>
    <property type="match status" value="1"/>
</dbReference>
<feature type="region of interest" description="Disordered" evidence="6">
    <location>
        <begin position="1162"/>
        <end position="1220"/>
    </location>
</feature>
<dbReference type="InterPro" id="IPR035445">
    <property type="entry name" value="GYF-like_dom_sf"/>
</dbReference>
<dbReference type="PROSITE" id="PS50829">
    <property type="entry name" value="GYF"/>
    <property type="match status" value="1"/>
</dbReference>
<dbReference type="Pfam" id="PF03126">
    <property type="entry name" value="Plus-3"/>
    <property type="match status" value="1"/>
</dbReference>
<keyword evidence="1 5" id="KW-0479">Metal-binding</keyword>
<dbReference type="PROSITE" id="PS50103">
    <property type="entry name" value="ZF_C3H1"/>
    <property type="match status" value="1"/>
</dbReference>
<feature type="zinc finger region" description="C3H1-type" evidence="5">
    <location>
        <begin position="1307"/>
        <end position="1332"/>
    </location>
</feature>
<gene>
    <name evidence="10" type="ORF">O6P43_033643</name>
</gene>
<evidence type="ECO:0000259" key="7">
    <source>
        <dbReference type="PROSITE" id="PS50103"/>
    </source>
</evidence>
<dbReference type="KEGG" id="qsa:O6P43_033643"/>
<feature type="region of interest" description="Disordered" evidence="6">
    <location>
        <begin position="558"/>
        <end position="607"/>
    </location>
</feature>
<feature type="compositionally biased region" description="Polar residues" evidence="6">
    <location>
        <begin position="1092"/>
        <end position="1101"/>
    </location>
</feature>
<dbReference type="SMART" id="SM00719">
    <property type="entry name" value="Plus3"/>
    <property type="match status" value="1"/>
</dbReference>
<name>A0AAD7P6M7_QUISA</name>
<dbReference type="GO" id="GO:0003677">
    <property type="term" value="F:DNA binding"/>
    <property type="evidence" value="ECO:0007669"/>
    <property type="project" value="UniProtKB-KW"/>
</dbReference>
<evidence type="ECO:0000256" key="5">
    <source>
        <dbReference type="PROSITE-ProRule" id="PRU00723"/>
    </source>
</evidence>